<dbReference type="Gene3D" id="1.10.150.130">
    <property type="match status" value="1"/>
</dbReference>
<evidence type="ECO:0000259" key="3">
    <source>
        <dbReference type="PROSITE" id="PS51900"/>
    </source>
</evidence>
<dbReference type="GO" id="GO:0003677">
    <property type="term" value="F:DNA binding"/>
    <property type="evidence" value="ECO:0007669"/>
    <property type="project" value="UniProtKB-UniRule"/>
</dbReference>
<evidence type="ECO:0000256" key="1">
    <source>
        <dbReference type="ARBA" id="ARBA00023125"/>
    </source>
</evidence>
<feature type="domain" description="Core-binding (CB)" evidence="3">
    <location>
        <begin position="1"/>
        <end position="57"/>
    </location>
</feature>
<proteinExistence type="predicted"/>
<dbReference type="InterPro" id="IPR004107">
    <property type="entry name" value="Integrase_SAM-like_N"/>
</dbReference>
<dbReference type="InterPro" id="IPR044068">
    <property type="entry name" value="CB"/>
</dbReference>
<name>A0A429XEB7_SIMTE</name>
<evidence type="ECO:0000313" key="5">
    <source>
        <dbReference type="Proteomes" id="UP000287296"/>
    </source>
</evidence>
<dbReference type="PROSITE" id="PS51900">
    <property type="entry name" value="CB"/>
    <property type="match status" value="1"/>
</dbReference>
<dbReference type="RefSeq" id="WP_120115684.1">
    <property type="nucleotide sequence ID" value="NZ_QYTW02000001.1"/>
</dbReference>
<gene>
    <name evidence="4" type="ORF">D5F11_002275</name>
</gene>
<dbReference type="Pfam" id="PF14659">
    <property type="entry name" value="Phage_int_SAM_3"/>
    <property type="match status" value="1"/>
</dbReference>
<comment type="caution">
    <text evidence="4">The sequence shown here is derived from an EMBL/GenBank/DDBJ whole genome shotgun (WGS) entry which is preliminary data.</text>
</comment>
<dbReference type="GO" id="GO:0015074">
    <property type="term" value="P:DNA integration"/>
    <property type="evidence" value="ECO:0007669"/>
    <property type="project" value="InterPro"/>
</dbReference>
<dbReference type="SUPFAM" id="SSF56349">
    <property type="entry name" value="DNA breaking-rejoining enzymes"/>
    <property type="match status" value="1"/>
</dbReference>
<dbReference type="OrthoDB" id="9803188at2"/>
<accession>A0A429XEB7</accession>
<dbReference type="InterPro" id="IPR011010">
    <property type="entry name" value="DNA_brk_join_enz"/>
</dbReference>
<keyword evidence="1 2" id="KW-0238">DNA-binding</keyword>
<protein>
    <recommendedName>
        <fullName evidence="3">Core-binding (CB) domain-containing protein</fullName>
    </recommendedName>
</protein>
<sequence length="57" mass="6694">MIYSETTNVKPGTVQVRKYEIDKLIPYLANLKLKDITLKNYKDALNDLKRKGMRTIH</sequence>
<dbReference type="EMBL" id="QYTW02000001">
    <property type="protein sequence ID" value="RST61724.1"/>
    <property type="molecule type" value="Genomic_DNA"/>
</dbReference>
<evidence type="ECO:0000313" key="4">
    <source>
        <dbReference type="EMBL" id="RST61724.1"/>
    </source>
</evidence>
<reference evidence="4 5" key="1">
    <citation type="submission" date="2018-12" db="EMBL/GenBank/DDBJ databases">
        <authorList>
            <person name="Sun L."/>
            <person name="Chen Z."/>
        </authorList>
    </citation>
    <scope>NUCLEOTIDE SEQUENCE [LARGE SCALE GENOMIC DNA]</scope>
    <source>
        <strain evidence="4 5">LMG 29736</strain>
    </source>
</reference>
<organism evidence="4 5">
    <name type="scientific">Siminovitchia terrae</name>
    <name type="common">Bacillus terrae</name>
    <dbReference type="NCBI Taxonomy" id="1914933"/>
    <lineage>
        <taxon>Bacteria</taxon>
        <taxon>Bacillati</taxon>
        <taxon>Bacillota</taxon>
        <taxon>Bacilli</taxon>
        <taxon>Bacillales</taxon>
        <taxon>Bacillaceae</taxon>
        <taxon>Siminovitchia</taxon>
    </lineage>
</organism>
<dbReference type="Proteomes" id="UP000287296">
    <property type="component" value="Unassembled WGS sequence"/>
</dbReference>
<evidence type="ECO:0000256" key="2">
    <source>
        <dbReference type="PROSITE-ProRule" id="PRU01248"/>
    </source>
</evidence>
<dbReference type="AlphaFoldDB" id="A0A429XEB7"/>
<dbReference type="InterPro" id="IPR010998">
    <property type="entry name" value="Integrase_recombinase_N"/>
</dbReference>